<dbReference type="InParanoid" id="A0A194R083"/>
<dbReference type="EMBL" id="KQ460883">
    <property type="protein sequence ID" value="KPJ11117.1"/>
    <property type="molecule type" value="Genomic_DNA"/>
</dbReference>
<protein>
    <submittedName>
        <fullName evidence="1">Uncharacterized protein</fullName>
    </submittedName>
</protein>
<organism evidence="1 2">
    <name type="scientific">Papilio machaon</name>
    <name type="common">Old World swallowtail butterfly</name>
    <dbReference type="NCBI Taxonomy" id="76193"/>
    <lineage>
        <taxon>Eukaryota</taxon>
        <taxon>Metazoa</taxon>
        <taxon>Ecdysozoa</taxon>
        <taxon>Arthropoda</taxon>
        <taxon>Hexapoda</taxon>
        <taxon>Insecta</taxon>
        <taxon>Pterygota</taxon>
        <taxon>Neoptera</taxon>
        <taxon>Endopterygota</taxon>
        <taxon>Lepidoptera</taxon>
        <taxon>Glossata</taxon>
        <taxon>Ditrysia</taxon>
        <taxon>Papilionoidea</taxon>
        <taxon>Papilionidae</taxon>
        <taxon>Papilioninae</taxon>
        <taxon>Papilio</taxon>
    </lineage>
</organism>
<accession>A0A194R083</accession>
<evidence type="ECO:0000313" key="2">
    <source>
        <dbReference type="Proteomes" id="UP000053240"/>
    </source>
</evidence>
<evidence type="ECO:0000313" key="1">
    <source>
        <dbReference type="EMBL" id="KPJ11117.1"/>
    </source>
</evidence>
<sequence length="76" mass="8151">MQGLQAAKEKASGLFANKPLLFNVYTSLSQGICRGPSPFLPQRAISGKLKALKDISRVPSRLHCSLALCPAPNVLM</sequence>
<gene>
    <name evidence="1" type="ORF">RR48_14756</name>
</gene>
<proteinExistence type="predicted"/>
<name>A0A194R083_PAPMA</name>
<dbReference type="AlphaFoldDB" id="A0A194R083"/>
<keyword evidence="2" id="KW-1185">Reference proteome</keyword>
<dbReference type="Proteomes" id="UP000053240">
    <property type="component" value="Unassembled WGS sequence"/>
</dbReference>
<reference evidence="1 2" key="1">
    <citation type="journal article" date="2015" name="Nat. Commun.">
        <title>Outbred genome sequencing and CRISPR/Cas9 gene editing in butterflies.</title>
        <authorList>
            <person name="Li X."/>
            <person name="Fan D."/>
            <person name="Zhang W."/>
            <person name="Liu G."/>
            <person name="Zhang L."/>
            <person name="Zhao L."/>
            <person name="Fang X."/>
            <person name="Chen L."/>
            <person name="Dong Y."/>
            <person name="Chen Y."/>
            <person name="Ding Y."/>
            <person name="Zhao R."/>
            <person name="Feng M."/>
            <person name="Zhu Y."/>
            <person name="Feng Y."/>
            <person name="Jiang X."/>
            <person name="Zhu D."/>
            <person name="Xiang H."/>
            <person name="Feng X."/>
            <person name="Li S."/>
            <person name="Wang J."/>
            <person name="Zhang G."/>
            <person name="Kronforst M.R."/>
            <person name="Wang W."/>
        </authorList>
    </citation>
    <scope>NUCLEOTIDE SEQUENCE [LARGE SCALE GENOMIC DNA]</scope>
    <source>
        <strain evidence="1">Ya'a_city_454_Pm</strain>
        <tissue evidence="1">Whole body</tissue>
    </source>
</reference>